<gene>
    <name evidence="2" type="ORF">ACFFQA_12220</name>
</gene>
<evidence type="ECO:0000313" key="2">
    <source>
        <dbReference type="EMBL" id="MFB9904698.1"/>
    </source>
</evidence>
<keyword evidence="1" id="KW-0472">Membrane</keyword>
<organism evidence="2 3">
    <name type="scientific">Allokutzneria oryzae</name>
    <dbReference type="NCBI Taxonomy" id="1378989"/>
    <lineage>
        <taxon>Bacteria</taxon>
        <taxon>Bacillati</taxon>
        <taxon>Actinomycetota</taxon>
        <taxon>Actinomycetes</taxon>
        <taxon>Pseudonocardiales</taxon>
        <taxon>Pseudonocardiaceae</taxon>
        <taxon>Allokutzneria</taxon>
    </lineage>
</organism>
<dbReference type="Proteomes" id="UP001589693">
    <property type="component" value="Unassembled WGS sequence"/>
</dbReference>
<reference evidence="2 3" key="1">
    <citation type="submission" date="2024-09" db="EMBL/GenBank/DDBJ databases">
        <authorList>
            <person name="Sun Q."/>
            <person name="Mori K."/>
        </authorList>
    </citation>
    <scope>NUCLEOTIDE SEQUENCE [LARGE SCALE GENOMIC DNA]</scope>
    <source>
        <strain evidence="2 3">TBRC 7907</strain>
    </source>
</reference>
<comment type="caution">
    <text evidence="2">The sequence shown here is derived from an EMBL/GenBank/DDBJ whole genome shotgun (WGS) entry which is preliminary data.</text>
</comment>
<sequence length="318" mass="35350">MPHRPDPWHGAHSYQRFRAVLGDTKLRYALRHGRLVQPWRGVVVPRERMGDPRTMAAAALMAIGGGAVLSGFTAASMYGCAAADTHQVHVTVPYSRWPRSRPGLVIRHSRFATDDVVELDGLPVLAPDLVFSELLCTGPRPTALACADQLMRSLPGDLQPVFREQMHHRLDRRDDRRGVSGAHAMVDLITERVETPQESWLRLLVVDHGFPLPESQYEVRDRDGTPLRRVALAWPELRIALAYSGPDRRPLDSARDAGQDRALSRKGWISVRAGAADLRAPTALMTRLWAAFRQRRAAGCGDQVGPRPAQGLVRRSLT</sequence>
<keyword evidence="1" id="KW-1133">Transmembrane helix</keyword>
<evidence type="ECO:0000256" key="1">
    <source>
        <dbReference type="SAM" id="Phobius"/>
    </source>
</evidence>
<proteinExistence type="predicted"/>
<accession>A0ABV5ZV05</accession>
<feature type="transmembrane region" description="Helical" evidence="1">
    <location>
        <begin position="56"/>
        <end position="78"/>
    </location>
</feature>
<dbReference type="EMBL" id="JBHLZU010000010">
    <property type="protein sequence ID" value="MFB9904698.1"/>
    <property type="molecule type" value="Genomic_DNA"/>
</dbReference>
<protein>
    <submittedName>
        <fullName evidence="2">Uncharacterized protein</fullName>
    </submittedName>
</protein>
<keyword evidence="1" id="KW-0812">Transmembrane</keyword>
<keyword evidence="3" id="KW-1185">Reference proteome</keyword>
<name>A0ABV5ZV05_9PSEU</name>
<evidence type="ECO:0000313" key="3">
    <source>
        <dbReference type="Proteomes" id="UP001589693"/>
    </source>
</evidence>
<dbReference type="RefSeq" id="WP_377851900.1">
    <property type="nucleotide sequence ID" value="NZ_JBHLZU010000010.1"/>
</dbReference>